<dbReference type="Proteomes" id="UP001642409">
    <property type="component" value="Unassembled WGS sequence"/>
</dbReference>
<sequence>MYKKPTTRTNYIFWFIDVFKQPLSVYATRGNLTTIYVVFQYLILTLYAIMALISVTILIPVYYYGTDTSWNSSYLTNWSLLSIAHLENNSIMLLIPITIICVFTYYAMFIYEQFTIIYAFFRQKCMKRVIPENYVVLLQNLPIDIDTKEKLENVLSNISGGIKQIVPIPRQSQKLSQHLDKLKRHLANLKTAQFMMDDFKANEEYRSAILNNIPQNQYVQRLIATQKAEKMQTKEMNQLKKLDNSIIKIRELYFDIVKIQVQDNIEIDHLSSIVTIPPSLPDIIMPAFDYLKDQTQMVPNVRYPSSKYLYNIEQLHIQQQQSVIQQCTKQIENHPIGRAAFLICESQSVAAEKYTTLITQNSLHPQAMLAPNSREIVWHNVATDNKKRKLAIFWYYFWLIILFIAYLYGQTQLNKQLIDTSTYLYKQIFDALNFSNCVFGRIQSSNLCSMLDSFAHFLPTFINSFINAFLMALLPQFLKLIVKLQRYPSISQANDKLFNLNFTFLIFILGIIQVAVPNLVNRSNGVIDFTFFEDFSITSLFEDLGKNIINLQFTFITYIITNYFTSPAFSLLNIYYLLSATIYRLGLTNYLEYNVKLRFITFNFPKQLAYLAHMLVLGYIFAIVSPITNVIIFITYIMMVTIDRYVILYVRIPDVSADLSAQSNMLVNVIGAIFIGLFFMLFSTCCYFFVQQSDLSYFGIVICIASLIYAITKKISVDKAFKRALTEMTRGKYDETVGVKLNPAHIDSIYTEDDNYLSRYDLNNEEQRKRIFADIPSIVKKAGRARKHGILEVSSMYVEEQAAPLVVDEIKDIKSCVRQSVFDRLLKHVYIDLTDLPVSTIRFDDIQDDEGERVCTLLQPEHIRTVGFGPDCQLDLVLNQINLLNDSSEQVFQSSRAPKASRIQNQTCLFEEKLSQSDFKNVAAHYTHPSLQLALNGQKIINQ</sequence>
<dbReference type="EMBL" id="CATOUU010000089">
    <property type="protein sequence ID" value="CAI9916081.1"/>
    <property type="molecule type" value="Genomic_DNA"/>
</dbReference>
<feature type="transmembrane region" description="Helical" evidence="1">
    <location>
        <begin position="664"/>
        <end position="690"/>
    </location>
</feature>
<evidence type="ECO:0000259" key="2">
    <source>
        <dbReference type="Pfam" id="PF02714"/>
    </source>
</evidence>
<dbReference type="PANTHER" id="PTHR13018:SF5">
    <property type="entry name" value="RE44586P"/>
    <property type="match status" value="1"/>
</dbReference>
<dbReference type="AlphaFoldDB" id="A0AA86NBD5"/>
<feature type="transmembrane region" description="Helical" evidence="1">
    <location>
        <begin position="392"/>
        <end position="409"/>
    </location>
</feature>
<evidence type="ECO:0000313" key="3">
    <source>
        <dbReference type="EMBL" id="CAI9916081.1"/>
    </source>
</evidence>
<dbReference type="InterPro" id="IPR003864">
    <property type="entry name" value="CSC1/OSCA1-like_7TM"/>
</dbReference>
<evidence type="ECO:0000313" key="5">
    <source>
        <dbReference type="Proteomes" id="UP001642409"/>
    </source>
</evidence>
<feature type="transmembrane region" description="Helical" evidence="1">
    <location>
        <begin position="41"/>
        <end position="65"/>
    </location>
</feature>
<accession>A0AA86NBD5</accession>
<keyword evidence="5" id="KW-1185">Reference proteome</keyword>
<feature type="transmembrane region" description="Helical" evidence="1">
    <location>
        <begin position="696"/>
        <end position="712"/>
    </location>
</feature>
<dbReference type="Pfam" id="PF02714">
    <property type="entry name" value="RSN1_7TM"/>
    <property type="match status" value="1"/>
</dbReference>
<keyword evidence="1 3" id="KW-0812">Transmembrane</keyword>
<dbReference type="GO" id="GO:0005227">
    <property type="term" value="F:calcium-activated cation channel activity"/>
    <property type="evidence" value="ECO:0007669"/>
    <property type="project" value="InterPro"/>
</dbReference>
<keyword evidence="1" id="KW-1133">Transmembrane helix</keyword>
<reference evidence="3" key="1">
    <citation type="submission" date="2023-06" db="EMBL/GenBank/DDBJ databases">
        <authorList>
            <person name="Kurt Z."/>
        </authorList>
    </citation>
    <scope>NUCLEOTIDE SEQUENCE</scope>
</reference>
<gene>
    <name evidence="3" type="ORF">HINF_LOCUS3726</name>
    <name evidence="4" type="ORF">HINF_LOCUS62377</name>
</gene>
<organism evidence="3">
    <name type="scientific">Hexamita inflata</name>
    <dbReference type="NCBI Taxonomy" id="28002"/>
    <lineage>
        <taxon>Eukaryota</taxon>
        <taxon>Metamonada</taxon>
        <taxon>Diplomonadida</taxon>
        <taxon>Hexamitidae</taxon>
        <taxon>Hexamitinae</taxon>
        <taxon>Hexamita</taxon>
    </lineage>
</organism>
<dbReference type="PANTHER" id="PTHR13018">
    <property type="entry name" value="PROBABLE MEMBRANE PROTEIN DUF221-RELATED"/>
    <property type="match status" value="1"/>
</dbReference>
<protein>
    <submittedName>
        <fullName evidence="3">Transmembrane domain-containing protein</fullName>
    </submittedName>
    <submittedName>
        <fullName evidence="4">Transmembrane_domain-containing protein</fullName>
    </submittedName>
</protein>
<feature type="transmembrane region" description="Helical" evidence="1">
    <location>
        <begin position="91"/>
        <end position="121"/>
    </location>
</feature>
<dbReference type="GO" id="GO:0005886">
    <property type="term" value="C:plasma membrane"/>
    <property type="evidence" value="ECO:0007669"/>
    <property type="project" value="TreeGrafter"/>
</dbReference>
<dbReference type="InterPro" id="IPR045122">
    <property type="entry name" value="Csc1-like"/>
</dbReference>
<comment type="caution">
    <text evidence="3">The sequence shown here is derived from an EMBL/GenBank/DDBJ whole genome shotgun (WGS) entry which is preliminary data.</text>
</comment>
<feature type="transmembrane region" description="Helical" evidence="1">
    <location>
        <begin position="498"/>
        <end position="516"/>
    </location>
</feature>
<feature type="domain" description="CSC1/OSCA1-like 7TM region" evidence="2">
    <location>
        <begin position="446"/>
        <end position="682"/>
    </location>
</feature>
<name>A0AA86NBD5_9EUKA</name>
<feature type="transmembrane region" description="Helical" evidence="1">
    <location>
        <begin position="454"/>
        <end position="478"/>
    </location>
</feature>
<reference evidence="4 5" key="2">
    <citation type="submission" date="2024-07" db="EMBL/GenBank/DDBJ databases">
        <authorList>
            <person name="Akdeniz Z."/>
        </authorList>
    </citation>
    <scope>NUCLEOTIDE SEQUENCE [LARGE SCALE GENOMIC DNA]</scope>
</reference>
<proteinExistence type="predicted"/>
<evidence type="ECO:0000256" key="1">
    <source>
        <dbReference type="SAM" id="Phobius"/>
    </source>
</evidence>
<keyword evidence="1" id="KW-0472">Membrane</keyword>
<evidence type="ECO:0000313" key="4">
    <source>
        <dbReference type="EMBL" id="CAL6084794.1"/>
    </source>
</evidence>
<dbReference type="EMBL" id="CAXDID020000381">
    <property type="protein sequence ID" value="CAL6084794.1"/>
    <property type="molecule type" value="Genomic_DNA"/>
</dbReference>